<keyword evidence="1" id="KW-0343">GTPase activation</keyword>
<dbReference type="InterPro" id="IPR044785">
    <property type="entry name" value="RopGAP1-5"/>
</dbReference>
<proteinExistence type="predicted"/>
<dbReference type="Proteomes" id="UP000243459">
    <property type="component" value="Chromosome 9"/>
</dbReference>
<dbReference type="PANTHER" id="PTHR23177:SF64">
    <property type="entry name" value="RHO GTPASE-ACTIVATING PROTEIN 1"/>
    <property type="match status" value="1"/>
</dbReference>
<keyword evidence="3" id="KW-1185">Reference proteome</keyword>
<accession>A0A5P1E571</accession>
<dbReference type="EMBL" id="CM007389">
    <property type="protein sequence ID" value="ONK57700.1"/>
    <property type="molecule type" value="Genomic_DNA"/>
</dbReference>
<dbReference type="Gramene" id="ONK57700">
    <property type="protein sequence ID" value="ONK57700"/>
    <property type="gene ID" value="A4U43_C09F3190"/>
</dbReference>
<protein>
    <submittedName>
        <fullName evidence="2">Uncharacterized protein</fullName>
    </submittedName>
</protein>
<dbReference type="GO" id="GO:0005096">
    <property type="term" value="F:GTPase activator activity"/>
    <property type="evidence" value="ECO:0007669"/>
    <property type="project" value="UniProtKB-KW"/>
</dbReference>
<sequence>MLPFLASNVPYLSLDDLSINIQALSSKLDPDGGLGFEAELVYSEPREKIGLSYSKIADENHLEETEGIFRINVDNSQEEYVRDQLNHGIVLDGIDVHCLVGLIKNLLRSIFCVSGI</sequence>
<dbReference type="AlphaFoldDB" id="A0A5P1E571"/>
<gene>
    <name evidence="2" type="ORF">A4U43_C09F3190</name>
</gene>
<organism evidence="2 3">
    <name type="scientific">Asparagus officinalis</name>
    <name type="common">Garden asparagus</name>
    <dbReference type="NCBI Taxonomy" id="4686"/>
    <lineage>
        <taxon>Eukaryota</taxon>
        <taxon>Viridiplantae</taxon>
        <taxon>Streptophyta</taxon>
        <taxon>Embryophyta</taxon>
        <taxon>Tracheophyta</taxon>
        <taxon>Spermatophyta</taxon>
        <taxon>Magnoliopsida</taxon>
        <taxon>Liliopsida</taxon>
        <taxon>Asparagales</taxon>
        <taxon>Asparagaceae</taxon>
        <taxon>Asparagoideae</taxon>
        <taxon>Asparagus</taxon>
    </lineage>
</organism>
<evidence type="ECO:0000313" key="3">
    <source>
        <dbReference type="Proteomes" id="UP000243459"/>
    </source>
</evidence>
<evidence type="ECO:0000256" key="1">
    <source>
        <dbReference type="ARBA" id="ARBA00022468"/>
    </source>
</evidence>
<dbReference type="PANTHER" id="PTHR23177">
    <property type="entry name" value="MKIAA1688 PROTEIN"/>
    <property type="match status" value="1"/>
</dbReference>
<evidence type="ECO:0000313" key="2">
    <source>
        <dbReference type="EMBL" id="ONK57700.1"/>
    </source>
</evidence>
<dbReference type="SUPFAM" id="SSF48350">
    <property type="entry name" value="GTPase activation domain, GAP"/>
    <property type="match status" value="1"/>
</dbReference>
<dbReference type="InterPro" id="IPR008936">
    <property type="entry name" value="Rho_GTPase_activation_prot"/>
</dbReference>
<name>A0A5P1E571_ASPOF</name>
<dbReference type="Gene3D" id="1.10.555.10">
    <property type="entry name" value="Rho GTPase activation protein"/>
    <property type="match status" value="1"/>
</dbReference>
<reference evidence="3" key="1">
    <citation type="journal article" date="2017" name="Nat. Commun.">
        <title>The asparagus genome sheds light on the origin and evolution of a young Y chromosome.</title>
        <authorList>
            <person name="Harkess A."/>
            <person name="Zhou J."/>
            <person name="Xu C."/>
            <person name="Bowers J.E."/>
            <person name="Van der Hulst R."/>
            <person name="Ayyampalayam S."/>
            <person name="Mercati F."/>
            <person name="Riccardi P."/>
            <person name="McKain M.R."/>
            <person name="Kakrana A."/>
            <person name="Tang H."/>
            <person name="Ray J."/>
            <person name="Groenendijk J."/>
            <person name="Arikit S."/>
            <person name="Mathioni S.M."/>
            <person name="Nakano M."/>
            <person name="Shan H."/>
            <person name="Telgmann-Rauber A."/>
            <person name="Kanno A."/>
            <person name="Yue Z."/>
            <person name="Chen H."/>
            <person name="Li W."/>
            <person name="Chen Y."/>
            <person name="Xu X."/>
            <person name="Zhang Y."/>
            <person name="Luo S."/>
            <person name="Chen H."/>
            <person name="Gao J."/>
            <person name="Mao Z."/>
            <person name="Pires J.C."/>
            <person name="Luo M."/>
            <person name="Kudrna D."/>
            <person name="Wing R.A."/>
            <person name="Meyers B.C."/>
            <person name="Yi K."/>
            <person name="Kong H."/>
            <person name="Lavrijsen P."/>
            <person name="Sunseri F."/>
            <person name="Falavigna A."/>
            <person name="Ye Y."/>
            <person name="Leebens-Mack J.H."/>
            <person name="Chen G."/>
        </authorList>
    </citation>
    <scope>NUCLEOTIDE SEQUENCE [LARGE SCALE GENOMIC DNA]</scope>
    <source>
        <strain evidence="3">cv. DH0086</strain>
    </source>
</reference>